<proteinExistence type="predicted"/>
<accession>A0A517PR16</accession>
<name>A0A517PR16_9PLAN</name>
<sequence>MANEMDPNSNQPAPEQDARLYVPINDAENITIFVKTSSSKEYCFSKFPGEDHFHLLMHGEIVVTNGHDLHCVDCALRHGFLTRDRLNWQHKSRS</sequence>
<organism evidence="1 2">
    <name type="scientific">Gimesia chilikensis</name>
    <dbReference type="NCBI Taxonomy" id="2605989"/>
    <lineage>
        <taxon>Bacteria</taxon>
        <taxon>Pseudomonadati</taxon>
        <taxon>Planctomycetota</taxon>
        <taxon>Planctomycetia</taxon>
        <taxon>Planctomycetales</taxon>
        <taxon>Planctomycetaceae</taxon>
        <taxon>Gimesia</taxon>
    </lineage>
</organism>
<evidence type="ECO:0000313" key="2">
    <source>
        <dbReference type="Proteomes" id="UP000320421"/>
    </source>
</evidence>
<reference evidence="1 2" key="1">
    <citation type="submission" date="2019-02" db="EMBL/GenBank/DDBJ databases">
        <title>Deep-cultivation of Planctomycetes and their phenomic and genomic characterization uncovers novel biology.</title>
        <authorList>
            <person name="Wiegand S."/>
            <person name="Jogler M."/>
            <person name="Boedeker C."/>
            <person name="Pinto D."/>
            <person name="Vollmers J."/>
            <person name="Rivas-Marin E."/>
            <person name="Kohn T."/>
            <person name="Peeters S.H."/>
            <person name="Heuer A."/>
            <person name="Rast P."/>
            <person name="Oberbeckmann S."/>
            <person name="Bunk B."/>
            <person name="Jeske O."/>
            <person name="Meyerdierks A."/>
            <person name="Storesund J.E."/>
            <person name="Kallscheuer N."/>
            <person name="Luecker S."/>
            <person name="Lage O.M."/>
            <person name="Pohl T."/>
            <person name="Merkel B.J."/>
            <person name="Hornburger P."/>
            <person name="Mueller R.-W."/>
            <person name="Bruemmer F."/>
            <person name="Labrenz M."/>
            <person name="Spormann A.M."/>
            <person name="Op den Camp H."/>
            <person name="Overmann J."/>
            <person name="Amann R."/>
            <person name="Jetten M.S.M."/>
            <person name="Mascher T."/>
            <person name="Medema M.H."/>
            <person name="Devos D.P."/>
            <person name="Kaster A.-K."/>
            <person name="Ovreas L."/>
            <person name="Rohde M."/>
            <person name="Galperin M.Y."/>
            <person name="Jogler C."/>
        </authorList>
    </citation>
    <scope>NUCLEOTIDE SEQUENCE [LARGE SCALE GENOMIC DNA]</scope>
    <source>
        <strain evidence="1 2">HG66A1</strain>
    </source>
</reference>
<dbReference type="RefSeq" id="WP_232101960.1">
    <property type="nucleotide sequence ID" value="NZ_CP036266.1"/>
</dbReference>
<dbReference type="Proteomes" id="UP000320421">
    <property type="component" value="Chromosome"/>
</dbReference>
<protein>
    <submittedName>
        <fullName evidence="1">Uncharacterized protein</fullName>
    </submittedName>
</protein>
<keyword evidence="2" id="KW-1185">Reference proteome</keyword>
<dbReference type="AlphaFoldDB" id="A0A517PR16"/>
<gene>
    <name evidence="1" type="ORF">HG66A1_36180</name>
</gene>
<dbReference type="EMBL" id="CP036266">
    <property type="protein sequence ID" value="QDT21815.1"/>
    <property type="molecule type" value="Genomic_DNA"/>
</dbReference>
<evidence type="ECO:0000313" key="1">
    <source>
        <dbReference type="EMBL" id="QDT21815.1"/>
    </source>
</evidence>